<reference evidence="2" key="2">
    <citation type="journal article" date="2015" name="Fish Shellfish Immunol.">
        <title>Early steps in the European eel (Anguilla anguilla)-Vibrio vulnificus interaction in the gills: Role of the RtxA13 toxin.</title>
        <authorList>
            <person name="Callol A."/>
            <person name="Pajuelo D."/>
            <person name="Ebbesson L."/>
            <person name="Teles M."/>
            <person name="MacKenzie S."/>
            <person name="Amaro C."/>
        </authorList>
    </citation>
    <scope>NUCLEOTIDE SEQUENCE</scope>
</reference>
<evidence type="ECO:0000313" key="2">
    <source>
        <dbReference type="EMBL" id="JAH19743.1"/>
    </source>
</evidence>
<evidence type="ECO:0000256" key="1">
    <source>
        <dbReference type="SAM" id="MobiDB-lite"/>
    </source>
</evidence>
<protein>
    <submittedName>
        <fullName evidence="2">Uncharacterized protein</fullName>
    </submittedName>
</protein>
<dbReference type="AlphaFoldDB" id="A0A0E9QUJ0"/>
<dbReference type="EMBL" id="GBXM01088834">
    <property type="protein sequence ID" value="JAH19743.1"/>
    <property type="molecule type" value="Transcribed_RNA"/>
</dbReference>
<sequence length="75" mass="8322">MMRKSQRYMTGPTPSGDWTGEARRWSLFPGFVVSSESLPAVIPPRTKEAHRGTPSARQASLILVARAEFSCRMAL</sequence>
<name>A0A0E9QUJ0_ANGAN</name>
<organism evidence="2">
    <name type="scientific">Anguilla anguilla</name>
    <name type="common">European freshwater eel</name>
    <name type="synonym">Muraena anguilla</name>
    <dbReference type="NCBI Taxonomy" id="7936"/>
    <lineage>
        <taxon>Eukaryota</taxon>
        <taxon>Metazoa</taxon>
        <taxon>Chordata</taxon>
        <taxon>Craniata</taxon>
        <taxon>Vertebrata</taxon>
        <taxon>Euteleostomi</taxon>
        <taxon>Actinopterygii</taxon>
        <taxon>Neopterygii</taxon>
        <taxon>Teleostei</taxon>
        <taxon>Anguilliformes</taxon>
        <taxon>Anguillidae</taxon>
        <taxon>Anguilla</taxon>
    </lineage>
</organism>
<accession>A0A0E9QUJ0</accession>
<reference evidence="2" key="1">
    <citation type="submission" date="2014-11" db="EMBL/GenBank/DDBJ databases">
        <authorList>
            <person name="Amaro Gonzalez C."/>
        </authorList>
    </citation>
    <scope>NUCLEOTIDE SEQUENCE</scope>
</reference>
<proteinExistence type="predicted"/>
<feature type="region of interest" description="Disordered" evidence="1">
    <location>
        <begin position="1"/>
        <end position="20"/>
    </location>
</feature>